<protein>
    <submittedName>
        <fullName evidence="2">Uncharacterized protein</fullName>
    </submittedName>
</protein>
<dbReference type="RefSeq" id="WP_267849204.1">
    <property type="nucleotide sequence ID" value="NZ_JAPMXC010000010.1"/>
</dbReference>
<feature type="region of interest" description="Disordered" evidence="1">
    <location>
        <begin position="1"/>
        <end position="54"/>
    </location>
</feature>
<evidence type="ECO:0000313" key="3">
    <source>
        <dbReference type="Proteomes" id="UP001082899"/>
    </source>
</evidence>
<reference evidence="2" key="1">
    <citation type="submission" date="2022-11" db="EMBL/GenBank/DDBJ databases">
        <title>Robbsia betulipollinis sp. nov., isolated from pollen of birch (Betula pendula).</title>
        <authorList>
            <person name="Shi H."/>
            <person name="Ambika Manirajan B."/>
            <person name="Ratering S."/>
            <person name="Geissler-Plaum R."/>
            <person name="Schnell S."/>
        </authorList>
    </citation>
    <scope>NUCLEOTIDE SEQUENCE</scope>
    <source>
        <strain evidence="2">Bb-Pol-6</strain>
    </source>
</reference>
<dbReference type="Proteomes" id="UP001082899">
    <property type="component" value="Unassembled WGS sequence"/>
</dbReference>
<evidence type="ECO:0000256" key="1">
    <source>
        <dbReference type="SAM" id="MobiDB-lite"/>
    </source>
</evidence>
<dbReference type="EMBL" id="JAPMXC010000010">
    <property type="protein sequence ID" value="MCY0389302.1"/>
    <property type="molecule type" value="Genomic_DNA"/>
</dbReference>
<comment type="caution">
    <text evidence="2">The sequence shown here is derived from an EMBL/GenBank/DDBJ whole genome shotgun (WGS) entry which is preliminary data.</text>
</comment>
<sequence length="314" mass="34392">MRIPDTQQLPASPIDTPPAAGNVSTNAPLETRRTSGDASLADLPSRATRGGGAFFGSPVQRPLADIRRVAAGQMKRIADMKAVALEREAMLAGNDLGACLPPGLKARVRDVAEQLAVRCAVAPEAGRPQRPVDGAWTYLQAIEAICSMLGAEHIAKVGDELRTALARTGHSQMDQDLLLNLIAEMTVPGRQTLARFMGERAFAGLCLPNLKMTEEGEKEPNSRTFNSILPNLAESTFGHDPMGRTLLWEGVCQLFVDGPRYPQRREKLRRVVFEFPNITTEGQSRLETPWEFIMAVDELQVDEAFDPPMLQHRS</sequence>
<feature type="compositionally biased region" description="Polar residues" evidence="1">
    <location>
        <begin position="1"/>
        <end position="10"/>
    </location>
</feature>
<keyword evidence="3" id="KW-1185">Reference proteome</keyword>
<gene>
    <name evidence="2" type="ORF">OVY01_19325</name>
</gene>
<name>A0ABT3ZSA1_9BURK</name>
<evidence type="ECO:0000313" key="2">
    <source>
        <dbReference type="EMBL" id="MCY0389302.1"/>
    </source>
</evidence>
<accession>A0ABT3ZSA1</accession>
<organism evidence="2 3">
    <name type="scientific">Robbsia betulipollinis</name>
    <dbReference type="NCBI Taxonomy" id="2981849"/>
    <lineage>
        <taxon>Bacteria</taxon>
        <taxon>Pseudomonadati</taxon>
        <taxon>Pseudomonadota</taxon>
        <taxon>Betaproteobacteria</taxon>
        <taxon>Burkholderiales</taxon>
        <taxon>Burkholderiaceae</taxon>
        <taxon>Robbsia</taxon>
    </lineage>
</organism>
<proteinExistence type="predicted"/>